<dbReference type="PROSITE" id="PS00292">
    <property type="entry name" value="CYCLINS"/>
    <property type="match status" value="1"/>
</dbReference>
<dbReference type="Pfam" id="PF00134">
    <property type="entry name" value="Cyclin_N"/>
    <property type="match status" value="1"/>
</dbReference>
<dbReference type="GO" id="GO:0016538">
    <property type="term" value="F:cyclin-dependent protein serine/threonine kinase regulator activity"/>
    <property type="evidence" value="ECO:0007669"/>
    <property type="project" value="InterPro"/>
</dbReference>
<evidence type="ECO:0000256" key="1">
    <source>
        <dbReference type="ARBA" id="ARBA00022618"/>
    </source>
</evidence>
<dbReference type="EMBL" id="CM002911">
    <property type="protein sequence ID" value="KMY95874.1"/>
    <property type="molecule type" value="Genomic_DNA"/>
</dbReference>
<dbReference type="Bgee" id="FBgn0187170">
    <property type="expression patterns" value="Expressed in embryo and 3 other cell types or tissues"/>
</dbReference>
<dbReference type="Proteomes" id="UP000035880">
    <property type="component" value="Chromosome 2R"/>
</dbReference>
<dbReference type="CDD" id="cd20509">
    <property type="entry name" value="CYCLIN_CCNB1-like_rpt2"/>
    <property type="match status" value="1"/>
</dbReference>
<dbReference type="FunFam" id="1.10.472.10:FF:000001">
    <property type="entry name" value="G2/mitotic-specific cyclin"/>
    <property type="match status" value="1"/>
</dbReference>
<keyword evidence="1" id="KW-0132">Cell division</keyword>
<sequence>MVGTTLKMRSDENASENFKQVQLKKLTVPSMEATTKRAALGDLQNRGISRPIAAKDAAQKDSKDLKLTDALRNAKARVDSHWKKQPLGSTNGNGNGAVPPKVNEGGVAAFLRSNSVRNRVPTKTTVEPTKVTVKSSSSENVNEPTLKREDSNLSKKSLTKLRAALAKPVMGVSGIRREPVAVSRKEAETKKELPETKKDSLEVKKDATRMPLIRGNSAVTTTTSTMPTTMSLSSKRLAGIEDIDANDKENLVLVSEYVNDIYDYLYQVEQDQPIHKDHLAGQKEVSHKMRAVLIDWINEVHLQFHLAAETFQLAVAIIDRYLQVVKDTKRTYLQLVGVTALFIATKYEELFSPAIGDFVFITDDTYTARQIRQMELQIFKAIDCNLSRPLPVHFLRRYSKAAGAEDEHHTMSKYFIELASVDYEMVTYRPSEIAAASLFLSLHLLNGNYRAGTGFNDRHWTPTLTFYSRYSAAHLRPITRLIAKLARDAPQAKLKAIYNKYQGSKFQKIALRTELTGALMDSIVGQSQRK</sequence>
<dbReference type="InterPro" id="IPR048258">
    <property type="entry name" value="Cyclins_cyclin-box"/>
</dbReference>
<accession>A0A0J9RJ11</accession>
<proteinExistence type="inferred from homology"/>
<evidence type="ECO:0000256" key="2">
    <source>
        <dbReference type="ARBA" id="ARBA00023127"/>
    </source>
</evidence>
<dbReference type="KEGG" id="dsi:Dsimw501_GD15503"/>
<evidence type="ECO:0000259" key="7">
    <source>
        <dbReference type="SMART" id="SM01332"/>
    </source>
</evidence>
<reference evidence="9" key="3">
    <citation type="submission" date="2015-04" db="EMBL/GenBank/DDBJ databases">
        <authorList>
            <consortium name="FlyBase"/>
        </authorList>
    </citation>
    <scope>NUCLEOTIDE SEQUENCE</scope>
    <source>
        <strain evidence="9">W501</strain>
    </source>
</reference>
<feature type="domain" description="Cyclin C-terminal" evidence="7">
    <location>
        <begin position="389"/>
        <end position="515"/>
    </location>
</feature>
<reference evidence="9" key="1">
    <citation type="journal article" date="2013" name="Genome Res.">
        <title>A second-generation assembly of the Drosophila simulans genome provides new insights into patterns of lineage-specific divergence.</title>
        <authorList>
            <person name="Hu T.T."/>
            <person name="Eisen M.B."/>
            <person name="Thornton K.R."/>
            <person name="Andolfatto P."/>
        </authorList>
    </citation>
    <scope>NUCLEOTIDE SEQUENCE [LARGE SCALE GENOMIC DNA]</scope>
    <source>
        <strain evidence="9">W501</strain>
    </source>
</reference>
<name>A0A0J9RJ11_DROSI</name>
<organism evidence="9">
    <name type="scientific">Drosophila simulans</name>
    <name type="common">Fruit fly</name>
    <dbReference type="NCBI Taxonomy" id="7240"/>
    <lineage>
        <taxon>Eukaryota</taxon>
        <taxon>Metazoa</taxon>
        <taxon>Ecdysozoa</taxon>
        <taxon>Arthropoda</taxon>
        <taxon>Hexapoda</taxon>
        <taxon>Insecta</taxon>
        <taxon>Pterygota</taxon>
        <taxon>Neoptera</taxon>
        <taxon>Endopterygota</taxon>
        <taxon>Diptera</taxon>
        <taxon>Brachycera</taxon>
        <taxon>Muscomorpha</taxon>
        <taxon>Ephydroidea</taxon>
        <taxon>Drosophilidae</taxon>
        <taxon>Drosophila</taxon>
        <taxon>Sophophora</taxon>
    </lineage>
</organism>
<feature type="domain" description="Cyclin-like" evidence="6">
    <location>
        <begin position="393"/>
        <end position="484"/>
    </location>
</feature>
<dbReference type="EMBL" id="CM002911">
    <property type="protein sequence ID" value="KMY95876.1"/>
    <property type="molecule type" value="Genomic_DNA"/>
</dbReference>
<keyword evidence="3" id="KW-0131">Cell cycle</keyword>
<dbReference type="InterPro" id="IPR013763">
    <property type="entry name" value="Cyclin-like_dom"/>
</dbReference>
<protein>
    <submittedName>
        <fullName evidence="8">Uncharacterized protein, isoform B</fullName>
    </submittedName>
    <submittedName>
        <fullName evidence="9">Uncharacterized protein, isoform D</fullName>
    </submittedName>
</protein>
<dbReference type="GO" id="GO:0005634">
    <property type="term" value="C:nucleus"/>
    <property type="evidence" value="ECO:0007669"/>
    <property type="project" value="UniProtKB-ARBA"/>
</dbReference>
<dbReference type="InterPro" id="IPR004367">
    <property type="entry name" value="Cyclin_C-dom"/>
</dbReference>
<dbReference type="SUPFAM" id="SSF47954">
    <property type="entry name" value="Cyclin-like"/>
    <property type="match status" value="2"/>
</dbReference>
<dbReference type="InterPro" id="IPR036915">
    <property type="entry name" value="Cyclin-like_sf"/>
</dbReference>
<dbReference type="PIRSF" id="PIRSF001771">
    <property type="entry name" value="Cyclin_A_B_D_E"/>
    <property type="match status" value="1"/>
</dbReference>
<dbReference type="AlphaFoldDB" id="A0A0J9RJ11"/>
<dbReference type="CDD" id="cd20507">
    <property type="entry name" value="CYCLIN_CCNB1-like_rpt1"/>
    <property type="match status" value="1"/>
</dbReference>
<dbReference type="OrthoDB" id="5590282at2759"/>
<dbReference type="InterPro" id="IPR039361">
    <property type="entry name" value="Cyclin"/>
</dbReference>
<dbReference type="InterPro" id="IPR046965">
    <property type="entry name" value="Cyclin_A/B-like"/>
</dbReference>
<dbReference type="Pfam" id="PF02984">
    <property type="entry name" value="Cyclin_C"/>
    <property type="match status" value="1"/>
</dbReference>
<dbReference type="SMART" id="SM01332">
    <property type="entry name" value="Cyclin_C"/>
    <property type="match status" value="1"/>
</dbReference>
<gene>
    <name evidence="9" type="primary">Dsim\GD15503</name>
    <name evidence="9" type="ORF">Dsimw501_GD15503</name>
</gene>
<reference evidence="9" key="2">
    <citation type="submission" date="2014-06" db="EMBL/GenBank/DDBJ databases">
        <authorList>
            <person name="Hu T."/>
            <person name="Eisen M.B."/>
            <person name="Thornton K.R."/>
            <person name="Andolfatto P."/>
        </authorList>
    </citation>
    <scope>NUCLEOTIDE SEQUENCE</scope>
    <source>
        <strain evidence="9">W501</strain>
    </source>
</reference>
<evidence type="ECO:0000313" key="9">
    <source>
        <dbReference type="EMBL" id="KMY95876.1"/>
    </source>
</evidence>
<evidence type="ECO:0000259" key="6">
    <source>
        <dbReference type="SMART" id="SM00385"/>
    </source>
</evidence>
<dbReference type="PANTHER" id="PTHR10177">
    <property type="entry name" value="CYCLINS"/>
    <property type="match status" value="1"/>
</dbReference>
<dbReference type="GO" id="GO:0044772">
    <property type="term" value="P:mitotic cell cycle phase transition"/>
    <property type="evidence" value="ECO:0007669"/>
    <property type="project" value="InterPro"/>
</dbReference>
<evidence type="ECO:0000256" key="3">
    <source>
        <dbReference type="ARBA" id="ARBA00023306"/>
    </source>
</evidence>
<dbReference type="InterPro" id="IPR006671">
    <property type="entry name" value="Cyclin_N"/>
</dbReference>
<keyword evidence="2 4" id="KW-0195">Cyclin</keyword>
<dbReference type="SMART" id="SM00385">
    <property type="entry name" value="CYCLIN"/>
    <property type="match status" value="2"/>
</dbReference>
<evidence type="ECO:0000256" key="5">
    <source>
        <dbReference type="SAM" id="MobiDB-lite"/>
    </source>
</evidence>
<comment type="similarity">
    <text evidence="4">Belongs to the cyclin family.</text>
</comment>
<evidence type="ECO:0000256" key="4">
    <source>
        <dbReference type="RuleBase" id="RU000383"/>
    </source>
</evidence>
<feature type="region of interest" description="Disordered" evidence="5">
    <location>
        <begin position="76"/>
        <end position="152"/>
    </location>
</feature>
<feature type="compositionally biased region" description="Low complexity" evidence="5">
    <location>
        <begin position="121"/>
        <end position="144"/>
    </location>
</feature>
<evidence type="ECO:0000313" key="8">
    <source>
        <dbReference type="EMBL" id="KMY95874.1"/>
    </source>
</evidence>
<dbReference type="GO" id="GO:0051301">
    <property type="term" value="P:cell division"/>
    <property type="evidence" value="ECO:0007669"/>
    <property type="project" value="UniProtKB-KW"/>
</dbReference>
<feature type="domain" description="Cyclin-like" evidence="6">
    <location>
        <begin position="295"/>
        <end position="380"/>
    </location>
</feature>
<dbReference type="Gene3D" id="1.10.472.10">
    <property type="entry name" value="Cyclin-like"/>
    <property type="match status" value="2"/>
</dbReference>